<dbReference type="Proteomes" id="UP000588491">
    <property type="component" value="Unassembled WGS sequence"/>
</dbReference>
<keyword evidence="1" id="KW-0812">Transmembrane</keyword>
<evidence type="ECO:0000313" key="3">
    <source>
        <dbReference type="EMBL" id="NMO79137.1"/>
    </source>
</evidence>
<reference evidence="3 4" key="1">
    <citation type="submission" date="2020-04" db="EMBL/GenBank/DDBJ databases">
        <title>Bacillus sp. UniB3 isolated from commercial digestive syrup.</title>
        <authorList>
            <person name="Thorat V."/>
            <person name="Kirdat K."/>
            <person name="Tiwarekar B."/>
            <person name="Yadav A."/>
        </authorList>
    </citation>
    <scope>NUCLEOTIDE SEQUENCE [LARGE SCALE GENOMIC DNA]</scope>
    <source>
        <strain evidence="3 4">UniB3</strain>
    </source>
</reference>
<sequence>MDKKFEDMKNEYLSVAIPEELEKRILKSIKRHRTLKRISHNAIFLAASILLLITTVNISPAAASTLADIPFLNKVIKVVTIAEWKETKENSQLNLKTPKVTGLENEALSHALNQQYVQESKELYAKFQQETANEAGNYSLESGYIVKTDDDLIFSLGRYTTEIKASAAETIHYVTIDKQNELLITLPSLFKDESYINSISEYILNEMNQQIKAETGNYFIKNQNDPDGFEKIDSSQNFYINTNHQLVICFDEYEVAPGYMGTIEFPIPTEIIKDHLVSDLYIK</sequence>
<keyword evidence="1" id="KW-0472">Membrane</keyword>
<accession>A0A7Y0KB11</accession>
<dbReference type="Gene3D" id="3.90.640.20">
    <property type="entry name" value="Heat-shock cognate protein, ATPase"/>
    <property type="match status" value="1"/>
</dbReference>
<feature type="transmembrane region" description="Helical" evidence="1">
    <location>
        <begin position="38"/>
        <end position="58"/>
    </location>
</feature>
<dbReference type="RefSeq" id="WP_169189086.1">
    <property type="nucleotide sequence ID" value="NZ_JABBPK010000001.1"/>
</dbReference>
<proteinExistence type="predicted"/>
<name>A0A7Y0KB11_9BACI</name>
<comment type="caution">
    <text evidence="3">The sequence shown here is derived from an EMBL/GenBank/DDBJ whole genome shotgun (WGS) entry which is preliminary data.</text>
</comment>
<dbReference type="Gene3D" id="3.30.565.40">
    <property type="entry name" value="Fervidobacterium nodosum Rt17-B1 like"/>
    <property type="match status" value="1"/>
</dbReference>
<keyword evidence="1" id="KW-1133">Transmembrane helix</keyword>
<evidence type="ECO:0000256" key="1">
    <source>
        <dbReference type="SAM" id="Phobius"/>
    </source>
</evidence>
<keyword evidence="4" id="KW-1185">Reference proteome</keyword>
<evidence type="ECO:0000313" key="4">
    <source>
        <dbReference type="Proteomes" id="UP000588491"/>
    </source>
</evidence>
<dbReference type="AlphaFoldDB" id="A0A7Y0KB11"/>
<dbReference type="EMBL" id="JABBPK010000001">
    <property type="protein sequence ID" value="NMO79137.1"/>
    <property type="molecule type" value="Genomic_DNA"/>
</dbReference>
<dbReference type="Pfam" id="PF11738">
    <property type="entry name" value="DUF3298"/>
    <property type="match status" value="1"/>
</dbReference>
<organism evidence="3 4">
    <name type="scientific">Niallia alba</name>
    <dbReference type="NCBI Taxonomy" id="2729105"/>
    <lineage>
        <taxon>Bacteria</taxon>
        <taxon>Bacillati</taxon>
        <taxon>Bacillota</taxon>
        <taxon>Bacilli</taxon>
        <taxon>Bacillales</taxon>
        <taxon>Bacillaceae</taxon>
        <taxon>Niallia</taxon>
    </lineage>
</organism>
<gene>
    <name evidence="3" type="ORF">HHU08_19470</name>
</gene>
<dbReference type="InterPro" id="IPR037126">
    <property type="entry name" value="PdaC/RsiV-like_sf"/>
</dbReference>
<protein>
    <submittedName>
        <fullName evidence="3">DUF3298 domain-containing protein</fullName>
    </submittedName>
</protein>
<feature type="domain" description="DUF3298" evidence="2">
    <location>
        <begin position="189"/>
        <end position="269"/>
    </location>
</feature>
<evidence type="ECO:0000259" key="2">
    <source>
        <dbReference type="Pfam" id="PF11738"/>
    </source>
</evidence>
<dbReference type="InterPro" id="IPR021729">
    <property type="entry name" value="DUF3298"/>
</dbReference>